<evidence type="ECO:0000313" key="6">
    <source>
        <dbReference type="Proteomes" id="UP000552954"/>
    </source>
</evidence>
<keyword evidence="2" id="KW-0732">Signal</keyword>
<comment type="caution">
    <text evidence="5">The sequence shown here is derived from an EMBL/GenBank/DDBJ whole genome shotgun (WGS) entry which is preliminary data.</text>
</comment>
<gene>
    <name evidence="5" type="ORF">HK415_12250</name>
</gene>
<evidence type="ECO:0000256" key="1">
    <source>
        <dbReference type="ARBA" id="ARBA00009477"/>
    </source>
</evidence>
<dbReference type="Proteomes" id="UP000552954">
    <property type="component" value="Unassembled WGS sequence"/>
</dbReference>
<dbReference type="Pfam" id="PF25917">
    <property type="entry name" value="BSH_RND"/>
    <property type="match status" value="1"/>
</dbReference>
<protein>
    <submittedName>
        <fullName evidence="5">Efflux RND transporter periplasmic adaptor subunit</fullName>
    </submittedName>
</protein>
<dbReference type="AlphaFoldDB" id="A0A849KI69"/>
<comment type="similarity">
    <text evidence="1">Belongs to the membrane fusion protein (MFP) (TC 8.A.1) family.</text>
</comment>
<feature type="chain" id="PRO_5033055364" evidence="2">
    <location>
        <begin position="20"/>
        <end position="279"/>
    </location>
</feature>
<accession>A0A849KI69</accession>
<dbReference type="Gene3D" id="2.40.50.100">
    <property type="match status" value="1"/>
</dbReference>
<sequence length="279" mass="30139">MNRTLISLLTLALPWSAWAEMAAPAGGPKPGSGGYACLIEPMQRIELRSPVEGRIAAIHAERGAEVRKGQILVELDTASERAALEGARFRAHMQGQIRSADSRLSAAKEKFQRRDELLKEKFIANQDRDDALAELNQADAAAAEARDNQRLAALEQQRLAELVEQRRLRSPVNGIVTERLQGVGEIAQAGDGARPVLRLAQTQPLRVEVVLPVAMLGKVKVGSTGIVEPEPPLGGRHVATVTIVDRVVDSASGTFGVRLELNNPKGSITAGVKCRTRFE</sequence>
<dbReference type="Pfam" id="PF25876">
    <property type="entry name" value="HH_MFP_RND"/>
    <property type="match status" value="1"/>
</dbReference>
<dbReference type="SUPFAM" id="SSF111369">
    <property type="entry name" value="HlyD-like secretion proteins"/>
    <property type="match status" value="1"/>
</dbReference>
<feature type="domain" description="Multidrug resistance protein MdtA-like alpha-helical hairpin" evidence="3">
    <location>
        <begin position="92"/>
        <end position="145"/>
    </location>
</feature>
<dbReference type="EMBL" id="JABFCS010000001">
    <property type="protein sequence ID" value="NNU43763.1"/>
    <property type="molecule type" value="Genomic_DNA"/>
</dbReference>
<dbReference type="InterPro" id="IPR006143">
    <property type="entry name" value="RND_pump_MFP"/>
</dbReference>
<organism evidence="5 6">
    <name type="scientific">Ramlibacter montanisoli</name>
    <dbReference type="NCBI Taxonomy" id="2732512"/>
    <lineage>
        <taxon>Bacteria</taxon>
        <taxon>Pseudomonadati</taxon>
        <taxon>Pseudomonadota</taxon>
        <taxon>Betaproteobacteria</taxon>
        <taxon>Burkholderiales</taxon>
        <taxon>Comamonadaceae</taxon>
        <taxon>Ramlibacter</taxon>
    </lineage>
</organism>
<dbReference type="GO" id="GO:0015562">
    <property type="term" value="F:efflux transmembrane transporter activity"/>
    <property type="evidence" value="ECO:0007669"/>
    <property type="project" value="TreeGrafter"/>
</dbReference>
<dbReference type="PANTHER" id="PTHR30469">
    <property type="entry name" value="MULTIDRUG RESISTANCE PROTEIN MDTA"/>
    <property type="match status" value="1"/>
</dbReference>
<proteinExistence type="inferred from homology"/>
<dbReference type="PANTHER" id="PTHR30469:SF15">
    <property type="entry name" value="HLYD FAMILY OF SECRETION PROTEINS"/>
    <property type="match status" value="1"/>
</dbReference>
<keyword evidence="6" id="KW-1185">Reference proteome</keyword>
<evidence type="ECO:0000313" key="5">
    <source>
        <dbReference type="EMBL" id="NNU43763.1"/>
    </source>
</evidence>
<evidence type="ECO:0000259" key="3">
    <source>
        <dbReference type="Pfam" id="PF25876"/>
    </source>
</evidence>
<reference evidence="5 6" key="1">
    <citation type="submission" date="2020-05" db="EMBL/GenBank/DDBJ databases">
        <authorList>
            <person name="Khan S.A."/>
            <person name="Jeon C.O."/>
            <person name="Chun B.H."/>
        </authorList>
    </citation>
    <scope>NUCLEOTIDE SEQUENCE [LARGE SCALE GENOMIC DNA]</scope>
    <source>
        <strain evidence="5 6">B156</strain>
    </source>
</reference>
<dbReference type="Gene3D" id="2.40.30.170">
    <property type="match status" value="1"/>
</dbReference>
<reference evidence="5 6" key="2">
    <citation type="submission" date="2020-06" db="EMBL/GenBank/DDBJ databases">
        <title>Ramlibacter rhizophilus sp. nov., isolated from rhizosphere soil of national flower Mugunghwa from South Korea.</title>
        <authorList>
            <person name="Zheng-Fei Y."/>
            <person name="Huan T."/>
        </authorList>
    </citation>
    <scope>NUCLEOTIDE SEQUENCE [LARGE SCALE GENOMIC DNA]</scope>
    <source>
        <strain evidence="5 6">B156</strain>
    </source>
</reference>
<dbReference type="InterPro" id="IPR058625">
    <property type="entry name" value="MdtA-like_BSH"/>
</dbReference>
<name>A0A849KI69_9BURK</name>
<feature type="signal peptide" evidence="2">
    <location>
        <begin position="1"/>
        <end position="19"/>
    </location>
</feature>
<evidence type="ECO:0000256" key="2">
    <source>
        <dbReference type="SAM" id="SignalP"/>
    </source>
</evidence>
<feature type="domain" description="Multidrug resistance protein MdtA-like barrel-sandwich hybrid" evidence="4">
    <location>
        <begin position="45"/>
        <end position="194"/>
    </location>
</feature>
<evidence type="ECO:0000259" key="4">
    <source>
        <dbReference type="Pfam" id="PF25917"/>
    </source>
</evidence>
<dbReference type="NCBIfam" id="TIGR01730">
    <property type="entry name" value="RND_mfp"/>
    <property type="match status" value="1"/>
</dbReference>
<dbReference type="Gene3D" id="1.10.287.470">
    <property type="entry name" value="Helix hairpin bin"/>
    <property type="match status" value="1"/>
</dbReference>
<dbReference type="GO" id="GO:1990281">
    <property type="term" value="C:efflux pump complex"/>
    <property type="evidence" value="ECO:0007669"/>
    <property type="project" value="TreeGrafter"/>
</dbReference>
<dbReference type="InterPro" id="IPR058624">
    <property type="entry name" value="MdtA-like_HH"/>
</dbReference>